<dbReference type="Proteomes" id="UP001642409">
    <property type="component" value="Unassembled WGS sequence"/>
</dbReference>
<dbReference type="InterPro" id="IPR023577">
    <property type="entry name" value="CYTH_domain"/>
</dbReference>
<dbReference type="Pfam" id="PF01928">
    <property type="entry name" value="CYTH"/>
    <property type="match status" value="1"/>
</dbReference>
<dbReference type="SMART" id="SM01118">
    <property type="entry name" value="CYTH"/>
    <property type="match status" value="1"/>
</dbReference>
<dbReference type="EMBL" id="CATOUU010000210">
    <property type="protein sequence ID" value="CAI9921049.1"/>
    <property type="molecule type" value="Genomic_DNA"/>
</dbReference>
<dbReference type="PROSITE" id="PS51707">
    <property type="entry name" value="CYTH"/>
    <property type="match status" value="1"/>
</dbReference>
<keyword evidence="4" id="KW-1185">Reference proteome</keyword>
<dbReference type="Gene3D" id="2.40.320.10">
    <property type="entry name" value="Hypothetical Protein Pfu-838710-001"/>
    <property type="match status" value="1"/>
</dbReference>
<dbReference type="EMBL" id="CAXDID020000737">
    <property type="protein sequence ID" value="CAL6112366.1"/>
    <property type="molecule type" value="Genomic_DNA"/>
</dbReference>
<dbReference type="PANTHER" id="PTHR34948:SF2">
    <property type="entry name" value="TRIPHOSPHATE TUNNEL METALLOENZYME 3"/>
    <property type="match status" value="1"/>
</dbReference>
<dbReference type="AlphaFoldDB" id="A0AA86NJE0"/>
<dbReference type="GO" id="GO:0016462">
    <property type="term" value="F:pyrophosphatase activity"/>
    <property type="evidence" value="ECO:0007669"/>
    <property type="project" value="UniProtKB-ARBA"/>
</dbReference>
<sequence length="179" mass="21257">MEQEIKITINSVEQFNKFINHFEQIPEPEVQTNTYLKNEYLTENKIALRIRDSNNELILTTKQKSKHVNGYFVCEETNTPIERVSVEEFIKNNDNENYKNLEVYAIIKTKRHHRDLNQFHLECDDVVVEHPQHISFCEIECETTDPETCKEQLLQLFAQLEITDFEYSKTTKLGRAMNK</sequence>
<dbReference type="SUPFAM" id="SSF55154">
    <property type="entry name" value="CYTH-like phosphatases"/>
    <property type="match status" value="1"/>
</dbReference>
<feature type="domain" description="CYTH" evidence="1">
    <location>
        <begin position="1"/>
        <end position="179"/>
    </location>
</feature>
<evidence type="ECO:0000313" key="3">
    <source>
        <dbReference type="EMBL" id="CAL6112366.1"/>
    </source>
</evidence>
<organism evidence="2">
    <name type="scientific">Hexamita inflata</name>
    <dbReference type="NCBI Taxonomy" id="28002"/>
    <lineage>
        <taxon>Eukaryota</taxon>
        <taxon>Metamonada</taxon>
        <taxon>Diplomonadida</taxon>
        <taxon>Hexamitidae</taxon>
        <taxon>Hexamitinae</taxon>
        <taxon>Hexamita</taxon>
    </lineage>
</organism>
<name>A0AA86NJE0_9EUKA</name>
<accession>A0AA86NJE0</accession>
<evidence type="ECO:0000313" key="4">
    <source>
        <dbReference type="Proteomes" id="UP001642409"/>
    </source>
</evidence>
<proteinExistence type="predicted"/>
<evidence type="ECO:0000259" key="1">
    <source>
        <dbReference type="PROSITE" id="PS51707"/>
    </source>
</evidence>
<reference evidence="3 4" key="2">
    <citation type="submission" date="2024-07" db="EMBL/GenBank/DDBJ databases">
        <authorList>
            <person name="Akdeniz Z."/>
        </authorList>
    </citation>
    <scope>NUCLEOTIDE SEQUENCE [LARGE SCALE GENOMIC DNA]</scope>
</reference>
<comment type="caution">
    <text evidence="2">The sequence shown here is derived from an EMBL/GenBank/DDBJ whole genome shotgun (WGS) entry which is preliminary data.</text>
</comment>
<dbReference type="InterPro" id="IPR033469">
    <property type="entry name" value="CYTH-like_dom_sf"/>
</dbReference>
<gene>
    <name evidence="3" type="ORF">HINF_LOCUS77005</name>
    <name evidence="2" type="ORF">HINF_LOCUS8694</name>
</gene>
<protein>
    <submittedName>
        <fullName evidence="2">CYTH-like domain-containing protein</fullName>
    </submittedName>
    <submittedName>
        <fullName evidence="3">CYTH-like_domain-containing protein</fullName>
    </submittedName>
</protein>
<evidence type="ECO:0000313" key="2">
    <source>
        <dbReference type="EMBL" id="CAI9921049.1"/>
    </source>
</evidence>
<dbReference type="PANTHER" id="PTHR34948">
    <property type="entry name" value="OS08G0299200 PROTEIN"/>
    <property type="match status" value="1"/>
</dbReference>
<reference evidence="2" key="1">
    <citation type="submission" date="2023-06" db="EMBL/GenBank/DDBJ databases">
        <authorList>
            <person name="Kurt Z."/>
        </authorList>
    </citation>
    <scope>NUCLEOTIDE SEQUENCE</scope>
</reference>